<protein>
    <submittedName>
        <fullName evidence="3">Hpt domain-containing protein</fullName>
    </submittedName>
</protein>
<comment type="caution">
    <text evidence="3">The sequence shown here is derived from an EMBL/GenBank/DDBJ whole genome shotgun (WGS) entry which is preliminary data.</text>
</comment>
<organism evidence="3 4">
    <name type="scientific">Candidatus Ruthenibacterium avium</name>
    <dbReference type="NCBI Taxonomy" id="2838751"/>
    <lineage>
        <taxon>Bacteria</taxon>
        <taxon>Bacillati</taxon>
        <taxon>Bacillota</taxon>
        <taxon>Clostridia</taxon>
        <taxon>Eubacteriales</taxon>
        <taxon>Oscillospiraceae</taxon>
        <taxon>Ruthenibacterium</taxon>
    </lineage>
</organism>
<reference evidence="3" key="1">
    <citation type="journal article" date="2021" name="PeerJ">
        <title>Extensive microbial diversity within the chicken gut microbiome revealed by metagenomics and culture.</title>
        <authorList>
            <person name="Gilroy R."/>
            <person name="Ravi A."/>
            <person name="Getino M."/>
            <person name="Pursley I."/>
            <person name="Horton D.L."/>
            <person name="Alikhan N.F."/>
            <person name="Baker D."/>
            <person name="Gharbi K."/>
            <person name="Hall N."/>
            <person name="Watson M."/>
            <person name="Adriaenssens E.M."/>
            <person name="Foster-Nyarko E."/>
            <person name="Jarju S."/>
            <person name="Secka A."/>
            <person name="Antonio M."/>
            <person name="Oren A."/>
            <person name="Chaudhuri R.R."/>
            <person name="La Ragione R."/>
            <person name="Hildebrand F."/>
            <person name="Pallen M.J."/>
        </authorList>
    </citation>
    <scope>NUCLEOTIDE SEQUENCE</scope>
    <source>
        <strain evidence="3">ChiBcec8-14828</strain>
    </source>
</reference>
<dbReference type="Pfam" id="PF01627">
    <property type="entry name" value="Hpt"/>
    <property type="match status" value="1"/>
</dbReference>
<dbReference type="Proteomes" id="UP000824209">
    <property type="component" value="Unassembled WGS sequence"/>
</dbReference>
<sequence>MEQQEFFSQLKAAGVDTDTALERFMGNQGLYLRFLLQLPDILHFDEMQSALSAQDQEAFYHYIHTLKGTASNLGVSTVGDCAHAILAELRTGGFRNMKKLQELLKEIETESERIVDLIHYYKGEEQV</sequence>
<dbReference type="InterPro" id="IPR036641">
    <property type="entry name" value="HPT_dom_sf"/>
</dbReference>
<evidence type="ECO:0000259" key="2">
    <source>
        <dbReference type="PROSITE" id="PS50894"/>
    </source>
</evidence>
<feature type="modified residue" description="Phosphohistidine" evidence="1">
    <location>
        <position position="64"/>
    </location>
</feature>
<feature type="domain" description="HPt" evidence="2">
    <location>
        <begin position="25"/>
        <end position="121"/>
    </location>
</feature>
<evidence type="ECO:0000256" key="1">
    <source>
        <dbReference type="PROSITE-ProRule" id="PRU00110"/>
    </source>
</evidence>
<keyword evidence="1" id="KW-0597">Phosphoprotein</keyword>
<accession>A0A9D2M243</accession>
<evidence type="ECO:0000313" key="3">
    <source>
        <dbReference type="EMBL" id="HJB39567.1"/>
    </source>
</evidence>
<reference evidence="3" key="2">
    <citation type="submission" date="2021-04" db="EMBL/GenBank/DDBJ databases">
        <authorList>
            <person name="Gilroy R."/>
        </authorList>
    </citation>
    <scope>NUCLEOTIDE SEQUENCE</scope>
    <source>
        <strain evidence="3">ChiBcec8-14828</strain>
    </source>
</reference>
<gene>
    <name evidence="3" type="ORF">H9943_04140</name>
</gene>
<dbReference type="Gene3D" id="1.20.120.160">
    <property type="entry name" value="HPT domain"/>
    <property type="match status" value="1"/>
</dbReference>
<dbReference type="PROSITE" id="PS50894">
    <property type="entry name" value="HPT"/>
    <property type="match status" value="1"/>
</dbReference>
<dbReference type="InterPro" id="IPR008207">
    <property type="entry name" value="Sig_transdc_His_kin_Hpt_dom"/>
</dbReference>
<dbReference type="EMBL" id="DWYA01000040">
    <property type="protein sequence ID" value="HJB39567.1"/>
    <property type="molecule type" value="Genomic_DNA"/>
</dbReference>
<dbReference type="SUPFAM" id="SSF47226">
    <property type="entry name" value="Histidine-containing phosphotransfer domain, HPT domain"/>
    <property type="match status" value="1"/>
</dbReference>
<name>A0A9D2M243_9FIRM</name>
<evidence type="ECO:0000313" key="4">
    <source>
        <dbReference type="Proteomes" id="UP000824209"/>
    </source>
</evidence>
<dbReference type="GO" id="GO:0000160">
    <property type="term" value="P:phosphorelay signal transduction system"/>
    <property type="evidence" value="ECO:0007669"/>
    <property type="project" value="InterPro"/>
</dbReference>
<dbReference type="AlphaFoldDB" id="A0A9D2M243"/>
<proteinExistence type="predicted"/>